<organism evidence="1 2">
    <name type="scientific">Acinetobacter bereziniae</name>
    <name type="common">Acinetobacter genomosp. 10</name>
    <dbReference type="NCBI Taxonomy" id="106648"/>
    <lineage>
        <taxon>Bacteria</taxon>
        <taxon>Pseudomonadati</taxon>
        <taxon>Pseudomonadota</taxon>
        <taxon>Gammaproteobacteria</taxon>
        <taxon>Moraxellales</taxon>
        <taxon>Moraxellaceae</taxon>
        <taxon>Acinetobacter</taxon>
    </lineage>
</organism>
<gene>
    <name evidence="1" type="ORF">I9054_009970</name>
</gene>
<name>A0A0A8TRV5_ACIBZ</name>
<keyword evidence="1" id="KW-0378">Hydrolase</keyword>
<dbReference type="Gene3D" id="3.40.50.1820">
    <property type="entry name" value="alpha/beta hydrolase"/>
    <property type="match status" value="1"/>
</dbReference>
<dbReference type="RefSeq" id="WP_004830554.1">
    <property type="nucleotide sequence ID" value="NZ_BKEF01000003.1"/>
</dbReference>
<dbReference type="Proteomes" id="UP000644140">
    <property type="component" value="Chromosome"/>
</dbReference>
<protein>
    <submittedName>
        <fullName evidence="1">Alpha/beta hydrolase</fullName>
    </submittedName>
</protein>
<dbReference type="PANTHER" id="PTHR43194:SF2">
    <property type="entry name" value="PEROXISOMAL MEMBRANE PROTEIN LPX1"/>
    <property type="match status" value="1"/>
</dbReference>
<dbReference type="GO" id="GO:0016787">
    <property type="term" value="F:hydrolase activity"/>
    <property type="evidence" value="ECO:0007669"/>
    <property type="project" value="UniProtKB-KW"/>
</dbReference>
<dbReference type="InterPro" id="IPR050228">
    <property type="entry name" value="Carboxylesterase_BioH"/>
</dbReference>
<dbReference type="SUPFAM" id="SSF53474">
    <property type="entry name" value="alpha/beta-Hydrolases"/>
    <property type="match status" value="1"/>
</dbReference>
<evidence type="ECO:0000313" key="2">
    <source>
        <dbReference type="Proteomes" id="UP000644140"/>
    </source>
</evidence>
<dbReference type="STRING" id="106648.GCA_000753985_00482"/>
<dbReference type="PANTHER" id="PTHR43194">
    <property type="entry name" value="HYDROLASE ALPHA/BETA FOLD FAMILY"/>
    <property type="match status" value="1"/>
</dbReference>
<dbReference type="Pfam" id="PF00561">
    <property type="entry name" value="Abhydrolase_1"/>
    <property type="match status" value="1"/>
</dbReference>
<dbReference type="AlphaFoldDB" id="A0A0A8TRV5"/>
<dbReference type="InterPro" id="IPR029058">
    <property type="entry name" value="AB_hydrolase_fold"/>
</dbReference>
<dbReference type="eggNOG" id="COG0596">
    <property type="taxonomic scope" value="Bacteria"/>
</dbReference>
<dbReference type="EMBL" id="CP092085">
    <property type="protein sequence ID" value="UUN99743.1"/>
    <property type="molecule type" value="Genomic_DNA"/>
</dbReference>
<accession>A0A0A8TRV5</accession>
<proteinExistence type="predicted"/>
<dbReference type="InterPro" id="IPR000073">
    <property type="entry name" value="AB_hydrolase_1"/>
</dbReference>
<reference evidence="1" key="1">
    <citation type="submission" date="2022-02" db="EMBL/GenBank/DDBJ databases">
        <title>Characterization of Tn125 harboring carbapenem-resistant Acinetobacter bereziniae clinical isolates.</title>
        <authorList>
            <person name="Wong N.-K."/>
            <person name="Pan Q."/>
        </authorList>
    </citation>
    <scope>NUCLEOTIDE SEQUENCE</scope>
    <source>
        <strain evidence="1">GD03393</strain>
    </source>
</reference>
<sequence>MPHYTMPDGEKLFVREIGQGEPVVVLSGLGMHSWQWLPFLLPNIKQYKFYIPDWRGFGGSKTCNIPQDIDAISNHWRDLDSLIDQLNLDNFILMGYSMGATTAMHGMQYGNLAGKLKAYLHIDQTPKIPTDDTWEFGLFGKKYFKIKRLLKDFSDFLHQYSQYRFVDELPIEPRTELIQIWLNFIKIQGSNKLSPFMFNLALKHPQLQKHLLPIRRMDYLTWYIDNYLNHDEDYRDAIAQLACPTTFFIGEKSSLYPAEGQMQVSNSLINAKNIIFKRSGHTPLITEPVKFSQEIRSFLKQSA</sequence>
<evidence type="ECO:0000313" key="1">
    <source>
        <dbReference type="EMBL" id="UUN99743.1"/>
    </source>
</evidence>